<organism evidence="2 3">
    <name type="scientific">Nematostella vectensis</name>
    <name type="common">Starlet sea anemone</name>
    <dbReference type="NCBI Taxonomy" id="45351"/>
    <lineage>
        <taxon>Eukaryota</taxon>
        <taxon>Metazoa</taxon>
        <taxon>Cnidaria</taxon>
        <taxon>Anthozoa</taxon>
        <taxon>Hexacorallia</taxon>
        <taxon>Actiniaria</taxon>
        <taxon>Edwardsiidae</taxon>
        <taxon>Nematostella</taxon>
    </lineage>
</organism>
<feature type="compositionally biased region" description="Polar residues" evidence="1">
    <location>
        <begin position="60"/>
        <end position="75"/>
    </location>
</feature>
<evidence type="ECO:0000313" key="3">
    <source>
        <dbReference type="Proteomes" id="UP000001593"/>
    </source>
</evidence>
<gene>
    <name evidence="2" type="ORF">NEMVEDRAFT_v1g202907</name>
</gene>
<feature type="region of interest" description="Disordered" evidence="1">
    <location>
        <begin position="60"/>
        <end position="80"/>
    </location>
</feature>
<evidence type="ECO:0000256" key="1">
    <source>
        <dbReference type="SAM" id="MobiDB-lite"/>
    </source>
</evidence>
<dbReference type="Proteomes" id="UP000001593">
    <property type="component" value="Unassembled WGS sequence"/>
</dbReference>
<proteinExistence type="predicted"/>
<sequence length="241" mass="27835">MEMEGKMCHAWCVTWRWELRYVKRDVWHGYGRYRRVCVRNTQMPRKDNVQQQKCHAKTTCNNKNATQRQRATTQMPRKDNVKQHKCHAKTTCNNTNVTQRQRATTQIPRKDNVQQHKCHAKTTCNNTNATQRQRATTQMPRKDNVQQHKCHAKTTCNNTKGGYNCTCVSALYGQIDPYNCTGKKLLNLLSPYTLGLVPKAHTLNDKTVTNNYSRAELSILRGGSQVASMTSRTTMIQQGFR</sequence>
<evidence type="ECO:0008006" key="4">
    <source>
        <dbReference type="Google" id="ProtNLM"/>
    </source>
</evidence>
<dbReference type="InParanoid" id="A7RVW6"/>
<reference evidence="2 3" key="1">
    <citation type="journal article" date="2007" name="Science">
        <title>Sea anemone genome reveals ancestral eumetazoan gene repertoire and genomic organization.</title>
        <authorList>
            <person name="Putnam N.H."/>
            <person name="Srivastava M."/>
            <person name="Hellsten U."/>
            <person name="Dirks B."/>
            <person name="Chapman J."/>
            <person name="Salamov A."/>
            <person name="Terry A."/>
            <person name="Shapiro H."/>
            <person name="Lindquist E."/>
            <person name="Kapitonov V.V."/>
            <person name="Jurka J."/>
            <person name="Genikhovich G."/>
            <person name="Grigoriev I.V."/>
            <person name="Lucas S.M."/>
            <person name="Steele R.E."/>
            <person name="Finnerty J.R."/>
            <person name="Technau U."/>
            <person name="Martindale M.Q."/>
            <person name="Rokhsar D.S."/>
        </authorList>
    </citation>
    <scope>NUCLEOTIDE SEQUENCE [LARGE SCALE GENOMIC DNA]</scope>
    <source>
        <strain evidence="3">CH2 X CH6</strain>
    </source>
</reference>
<protein>
    <recommendedName>
        <fullName evidence="4">EGF-like domain-containing protein</fullName>
    </recommendedName>
</protein>
<keyword evidence="3" id="KW-1185">Reference proteome</keyword>
<accession>A7RVW6</accession>
<dbReference type="AlphaFoldDB" id="A7RVW6"/>
<dbReference type="HOGENOM" id="CLU_1152906_0_0_1"/>
<name>A7RVW6_NEMVE</name>
<evidence type="ECO:0000313" key="2">
    <source>
        <dbReference type="EMBL" id="EDO44520.1"/>
    </source>
</evidence>
<dbReference type="EMBL" id="DS469544">
    <property type="protein sequence ID" value="EDO44520.1"/>
    <property type="molecule type" value="Genomic_DNA"/>
</dbReference>